<dbReference type="EMBL" id="FOUI01000003">
    <property type="protein sequence ID" value="SFM30353.1"/>
    <property type="molecule type" value="Genomic_DNA"/>
</dbReference>
<evidence type="ECO:0000313" key="5">
    <source>
        <dbReference type="EMBL" id="SFM30353.1"/>
    </source>
</evidence>
<evidence type="ECO:0000259" key="4">
    <source>
        <dbReference type="PROSITE" id="PS50887"/>
    </source>
</evidence>
<dbReference type="InterPro" id="IPR000014">
    <property type="entry name" value="PAS"/>
</dbReference>
<sequence length="690" mass="76348">MAKEKNTIRLLILDDSQNDAEQLVSVLRNAGHATRAHRITSVDDLQQSLQQNWDLCLAVPQTSFISAADACNQIARQSRDIPFILLPEAVDEQTRIDALRQGMQDAVPVSAESLLVLVVNRELASLEARRQRRIAEQSLRETEKRCQLLLDSSVDAIAYVHDGMHIYANRAYLELFGYEDADELAAEPMIGLVAAADQAGFKGFLRDYASRGGDNEMQCKGQTATGEEFAMRMSFSPASYDSEPCTQVVIRKETASAEFEEKLRQMASQDLVTGLLNRNAFQEKLETLSEQVVREGRFGTLAYLSIDNFNSLQTSIGLGGTDLLLADLAQLLRNELASDNTLLARFGDDSCSLWVADSEPDRVAPQLQQLLKKIEGHLFDISGRTVQITASIGIAAISETCPQPAEAINRVLRLSEQCVQDGGNRLKVFDPVEELARQASRGNLVALISHAIETDNLRLMYQPVVSLQGDSSEHYECFLELLNAEGKAVPPGEYLPAATEAGLALKLDRWQLERGLRELAVQRGKGHDTRLLINLNASSLQDPQLLQWLAEQLKQIRLPPDCLILQFSENDATTYMKQAKAFSDALHTLHCRLSLRDFGGALNPYALLKHVQADYLRLEGSFSNDLGNPEAVQTLKEMVSSLHKLGKLCIVPGVDSASTMPTLWQAGINYIQGSYLQPPMPTMTFDFSAE</sequence>
<feature type="domain" description="Response regulatory" evidence="2">
    <location>
        <begin position="9"/>
        <end position="124"/>
    </location>
</feature>
<dbReference type="SMART" id="SM00267">
    <property type="entry name" value="GGDEF"/>
    <property type="match status" value="1"/>
</dbReference>
<gene>
    <name evidence="5" type="ORF">SAMN05216217_10336</name>
</gene>
<dbReference type="SUPFAM" id="SSF141868">
    <property type="entry name" value="EAL domain-like"/>
    <property type="match status" value="1"/>
</dbReference>
<evidence type="ECO:0000256" key="1">
    <source>
        <dbReference type="PROSITE-ProRule" id="PRU00169"/>
    </source>
</evidence>
<dbReference type="InterPro" id="IPR050706">
    <property type="entry name" value="Cyclic-di-GMP_PDE-like"/>
</dbReference>
<dbReference type="AlphaFoldDB" id="A0A1I4PSA4"/>
<dbReference type="SUPFAM" id="SSF55073">
    <property type="entry name" value="Nucleotide cyclase"/>
    <property type="match status" value="1"/>
</dbReference>
<dbReference type="PANTHER" id="PTHR33121">
    <property type="entry name" value="CYCLIC DI-GMP PHOSPHODIESTERASE PDEF"/>
    <property type="match status" value="1"/>
</dbReference>
<protein>
    <submittedName>
        <fullName evidence="5">PAS domain S-box-containing protein/diguanylate cyclase (GGDEF) domain-containing protein</fullName>
    </submittedName>
</protein>
<dbReference type="InterPro" id="IPR001633">
    <property type="entry name" value="EAL_dom"/>
</dbReference>
<proteinExistence type="predicted"/>
<dbReference type="InterPro" id="IPR029787">
    <property type="entry name" value="Nucleotide_cyclase"/>
</dbReference>
<dbReference type="Pfam" id="PF00989">
    <property type="entry name" value="PAS"/>
    <property type="match status" value="1"/>
</dbReference>
<dbReference type="InterPro" id="IPR035965">
    <property type="entry name" value="PAS-like_dom_sf"/>
</dbReference>
<dbReference type="SMART" id="SM00052">
    <property type="entry name" value="EAL"/>
    <property type="match status" value="1"/>
</dbReference>
<dbReference type="InterPro" id="IPR000160">
    <property type="entry name" value="GGDEF_dom"/>
</dbReference>
<dbReference type="Gene3D" id="3.40.50.2300">
    <property type="match status" value="1"/>
</dbReference>
<dbReference type="InterPro" id="IPR001789">
    <property type="entry name" value="Sig_transdc_resp-reg_receiver"/>
</dbReference>
<dbReference type="Pfam" id="PF00563">
    <property type="entry name" value="EAL"/>
    <property type="match status" value="1"/>
</dbReference>
<dbReference type="InterPro" id="IPR010518">
    <property type="entry name" value="FleQ"/>
</dbReference>
<evidence type="ECO:0000313" key="6">
    <source>
        <dbReference type="Proteomes" id="UP000243629"/>
    </source>
</evidence>
<dbReference type="STRING" id="1720063.SAMN05216217_10336"/>
<feature type="domain" description="EAL" evidence="3">
    <location>
        <begin position="441"/>
        <end position="690"/>
    </location>
</feature>
<dbReference type="CDD" id="cd01948">
    <property type="entry name" value="EAL"/>
    <property type="match status" value="1"/>
</dbReference>
<dbReference type="GO" id="GO:0000160">
    <property type="term" value="P:phosphorelay signal transduction system"/>
    <property type="evidence" value="ECO:0007669"/>
    <property type="project" value="InterPro"/>
</dbReference>
<dbReference type="GO" id="GO:0006355">
    <property type="term" value="P:regulation of DNA-templated transcription"/>
    <property type="evidence" value="ECO:0007669"/>
    <property type="project" value="InterPro"/>
</dbReference>
<dbReference type="Gene3D" id="3.20.20.450">
    <property type="entry name" value="EAL domain"/>
    <property type="match status" value="1"/>
</dbReference>
<dbReference type="PROSITE" id="PS50883">
    <property type="entry name" value="EAL"/>
    <property type="match status" value="1"/>
</dbReference>
<dbReference type="OrthoDB" id="7052318at2"/>
<dbReference type="InterPro" id="IPR011006">
    <property type="entry name" value="CheY-like_superfamily"/>
</dbReference>
<comment type="caution">
    <text evidence="1">Lacks conserved residue(s) required for the propagation of feature annotation.</text>
</comment>
<name>A0A1I4PSA4_9GAMM</name>
<dbReference type="InterPro" id="IPR035919">
    <property type="entry name" value="EAL_sf"/>
</dbReference>
<dbReference type="SUPFAM" id="SSF55785">
    <property type="entry name" value="PYP-like sensor domain (PAS domain)"/>
    <property type="match status" value="1"/>
</dbReference>
<dbReference type="NCBIfam" id="TIGR00229">
    <property type="entry name" value="sensory_box"/>
    <property type="match status" value="1"/>
</dbReference>
<evidence type="ECO:0000259" key="3">
    <source>
        <dbReference type="PROSITE" id="PS50883"/>
    </source>
</evidence>
<feature type="domain" description="GGDEF" evidence="4">
    <location>
        <begin position="297"/>
        <end position="431"/>
    </location>
</feature>
<dbReference type="InterPro" id="IPR013767">
    <property type="entry name" value="PAS_fold"/>
</dbReference>
<dbReference type="NCBIfam" id="TIGR00254">
    <property type="entry name" value="GGDEF"/>
    <property type="match status" value="1"/>
</dbReference>
<organism evidence="5 6">
    <name type="scientific">Halopseudomonas yangmingensis</name>
    <dbReference type="NCBI Taxonomy" id="1720063"/>
    <lineage>
        <taxon>Bacteria</taxon>
        <taxon>Pseudomonadati</taxon>
        <taxon>Pseudomonadota</taxon>
        <taxon>Gammaproteobacteria</taxon>
        <taxon>Pseudomonadales</taxon>
        <taxon>Pseudomonadaceae</taxon>
        <taxon>Halopseudomonas</taxon>
    </lineage>
</organism>
<dbReference type="GO" id="GO:0071111">
    <property type="term" value="F:cyclic-guanylate-specific phosphodiesterase activity"/>
    <property type="evidence" value="ECO:0007669"/>
    <property type="project" value="InterPro"/>
</dbReference>
<dbReference type="PANTHER" id="PTHR33121:SF23">
    <property type="entry name" value="CYCLIC DI-GMP PHOSPHODIESTERASE PDEB"/>
    <property type="match status" value="1"/>
</dbReference>
<dbReference type="SUPFAM" id="SSF52172">
    <property type="entry name" value="CheY-like"/>
    <property type="match status" value="1"/>
</dbReference>
<dbReference type="InterPro" id="IPR043128">
    <property type="entry name" value="Rev_trsase/Diguanyl_cyclase"/>
</dbReference>
<dbReference type="PROSITE" id="PS50887">
    <property type="entry name" value="GGDEF"/>
    <property type="match status" value="1"/>
</dbReference>
<dbReference type="Gene3D" id="3.30.70.270">
    <property type="match status" value="1"/>
</dbReference>
<dbReference type="PROSITE" id="PS50110">
    <property type="entry name" value="RESPONSE_REGULATORY"/>
    <property type="match status" value="1"/>
</dbReference>
<evidence type="ECO:0000259" key="2">
    <source>
        <dbReference type="PROSITE" id="PS50110"/>
    </source>
</evidence>
<reference evidence="6" key="1">
    <citation type="submission" date="2016-10" db="EMBL/GenBank/DDBJ databases">
        <authorList>
            <person name="Varghese N."/>
            <person name="Submissions S."/>
        </authorList>
    </citation>
    <scope>NUCLEOTIDE SEQUENCE [LARGE SCALE GENOMIC DNA]</scope>
    <source>
        <strain evidence="6">DSM 24213</strain>
    </source>
</reference>
<dbReference type="Pfam" id="PF06490">
    <property type="entry name" value="FleQ"/>
    <property type="match status" value="1"/>
</dbReference>
<dbReference type="Proteomes" id="UP000243629">
    <property type="component" value="Unassembled WGS sequence"/>
</dbReference>
<dbReference type="RefSeq" id="WP_093473229.1">
    <property type="nucleotide sequence ID" value="NZ_FOUI01000003.1"/>
</dbReference>
<accession>A0A1I4PSA4</accession>
<dbReference type="Gene3D" id="3.30.450.20">
    <property type="entry name" value="PAS domain"/>
    <property type="match status" value="1"/>
</dbReference>
<dbReference type="Pfam" id="PF00990">
    <property type="entry name" value="GGDEF"/>
    <property type="match status" value="1"/>
</dbReference>
<keyword evidence="6" id="KW-1185">Reference proteome</keyword>